<comment type="similarity">
    <text evidence="2">Belongs to the glycosyl hydrolase 3 family.</text>
</comment>
<feature type="region of interest" description="Disordered" evidence="6">
    <location>
        <begin position="1"/>
        <end position="27"/>
    </location>
</feature>
<dbReference type="SUPFAM" id="SSF51445">
    <property type="entry name" value="(Trans)glycosidases"/>
    <property type="match status" value="1"/>
</dbReference>
<keyword evidence="4 8" id="KW-0378">Hydrolase</keyword>
<dbReference type="GO" id="GO:0005975">
    <property type="term" value="P:carbohydrate metabolic process"/>
    <property type="evidence" value="ECO:0007669"/>
    <property type="project" value="InterPro"/>
</dbReference>
<dbReference type="InterPro" id="IPR036962">
    <property type="entry name" value="Glyco_hydro_3_N_sf"/>
</dbReference>
<dbReference type="Pfam" id="PF00933">
    <property type="entry name" value="Glyco_hydro_3"/>
    <property type="match status" value="1"/>
</dbReference>
<organism evidence="8 9">
    <name type="scientific">Thalassobius vesicularis</name>
    <dbReference type="NCBI Taxonomy" id="1294297"/>
    <lineage>
        <taxon>Bacteria</taxon>
        <taxon>Pseudomonadati</taxon>
        <taxon>Pseudomonadota</taxon>
        <taxon>Alphaproteobacteria</taxon>
        <taxon>Rhodobacterales</taxon>
        <taxon>Roseobacteraceae</taxon>
        <taxon>Thalassovita</taxon>
    </lineage>
</organism>
<evidence type="ECO:0000256" key="1">
    <source>
        <dbReference type="ARBA" id="ARBA00001231"/>
    </source>
</evidence>
<dbReference type="NCBIfam" id="NF003740">
    <property type="entry name" value="PRK05337.1"/>
    <property type="match status" value="1"/>
</dbReference>
<evidence type="ECO:0000259" key="7">
    <source>
        <dbReference type="Pfam" id="PF00933"/>
    </source>
</evidence>
<dbReference type="PANTHER" id="PTHR30480:SF13">
    <property type="entry name" value="BETA-HEXOSAMINIDASE"/>
    <property type="match status" value="1"/>
</dbReference>
<evidence type="ECO:0000313" key="8">
    <source>
        <dbReference type="EMBL" id="THD74827.1"/>
    </source>
</evidence>
<dbReference type="InterPro" id="IPR050226">
    <property type="entry name" value="NagZ_Beta-hexosaminidase"/>
</dbReference>
<evidence type="ECO:0000256" key="2">
    <source>
        <dbReference type="ARBA" id="ARBA00005336"/>
    </source>
</evidence>
<dbReference type="OrthoDB" id="9786661at2"/>
<dbReference type="EC" id="3.2.1.52" evidence="3"/>
<comment type="catalytic activity">
    <reaction evidence="1">
        <text>Hydrolysis of terminal non-reducing N-acetyl-D-hexosamine residues in N-acetyl-beta-D-hexosaminides.</text>
        <dbReference type="EC" id="3.2.1.52"/>
    </reaction>
</comment>
<dbReference type="GO" id="GO:0004563">
    <property type="term" value="F:beta-N-acetylhexosaminidase activity"/>
    <property type="evidence" value="ECO:0007669"/>
    <property type="project" value="UniProtKB-EC"/>
</dbReference>
<evidence type="ECO:0000256" key="4">
    <source>
        <dbReference type="ARBA" id="ARBA00022801"/>
    </source>
</evidence>
<evidence type="ECO:0000256" key="3">
    <source>
        <dbReference type="ARBA" id="ARBA00012663"/>
    </source>
</evidence>
<feature type="domain" description="Glycoside hydrolase family 3 N-terminal" evidence="7">
    <location>
        <begin position="76"/>
        <end position="347"/>
    </location>
</feature>
<dbReference type="EMBL" id="SSMD01000003">
    <property type="protein sequence ID" value="THD74827.1"/>
    <property type="molecule type" value="Genomic_DNA"/>
</dbReference>
<dbReference type="AlphaFoldDB" id="A0A4S3MA19"/>
<evidence type="ECO:0000256" key="5">
    <source>
        <dbReference type="ARBA" id="ARBA00023295"/>
    </source>
</evidence>
<keyword evidence="9" id="KW-1185">Reference proteome</keyword>
<dbReference type="Proteomes" id="UP000306113">
    <property type="component" value="Unassembled WGS sequence"/>
</dbReference>
<dbReference type="Gene3D" id="3.20.20.300">
    <property type="entry name" value="Glycoside hydrolase, family 3, N-terminal domain"/>
    <property type="match status" value="1"/>
</dbReference>
<dbReference type="GO" id="GO:0009254">
    <property type="term" value="P:peptidoglycan turnover"/>
    <property type="evidence" value="ECO:0007669"/>
    <property type="project" value="TreeGrafter"/>
</dbReference>
<name>A0A4S3MA19_9RHOB</name>
<evidence type="ECO:0000256" key="6">
    <source>
        <dbReference type="SAM" id="MobiDB-lite"/>
    </source>
</evidence>
<evidence type="ECO:0000313" key="9">
    <source>
        <dbReference type="Proteomes" id="UP000306113"/>
    </source>
</evidence>
<dbReference type="InterPro" id="IPR017853">
    <property type="entry name" value="GH"/>
</dbReference>
<sequence>MGAPVRSLRRLHARQETRDPKGRKRRAHLLSSARARVRGYQRCAAVLLGAGGRKGRVYPGDHAVIGATILDPLGLRLSTEEKAFFRDANPFGFILFARNLDSADQIRALCADLREAVGRDAPITIDQEGGRVQRLRAPNWTEWLPPLDHVTTAGENAEEAMYLRYRIIADELRALGIDSNCAPLVDVAHTVTHPFLQNRCYGMDPDTVSRMGRAVANGLLDGGVLPVLKHIPGHGRAVADSHLELPRVDVDHAELTAIDFAPFKALNDLPLGMTAHLVYDRIDPRPATISPVMMRLIRDEIGFDGLIMTDDISMKALSGDLASLSAASRAAGCDVVLHCNGSLDEKRKVGEAAGRLDADGQRRADAAIAARKQPDPVDIRALRAKLDALMNG</sequence>
<gene>
    <name evidence="8" type="primary">nagZ</name>
    <name evidence="8" type="ORF">E7681_07660</name>
</gene>
<dbReference type="PROSITE" id="PS00775">
    <property type="entry name" value="GLYCOSYL_HYDROL_F3"/>
    <property type="match status" value="1"/>
</dbReference>
<keyword evidence="5 8" id="KW-0326">Glycosidase</keyword>
<dbReference type="InterPro" id="IPR001764">
    <property type="entry name" value="Glyco_hydro_3_N"/>
</dbReference>
<dbReference type="PANTHER" id="PTHR30480">
    <property type="entry name" value="BETA-HEXOSAMINIDASE-RELATED"/>
    <property type="match status" value="1"/>
</dbReference>
<dbReference type="InterPro" id="IPR019800">
    <property type="entry name" value="Glyco_hydro_3_AS"/>
</dbReference>
<proteinExistence type="inferred from homology"/>
<reference evidence="8 9" key="1">
    <citation type="submission" date="2019-04" db="EMBL/GenBank/DDBJ databases">
        <title>Draft genome sequence of Youngimonas vesicularis.</title>
        <authorList>
            <person name="Hameed A."/>
        </authorList>
    </citation>
    <scope>NUCLEOTIDE SEQUENCE [LARGE SCALE GENOMIC DNA]</scope>
    <source>
        <strain evidence="8 9">CC-AMW-E</strain>
    </source>
</reference>
<comment type="caution">
    <text evidence="8">The sequence shown here is derived from an EMBL/GenBank/DDBJ whole genome shotgun (WGS) entry which is preliminary data.</text>
</comment>
<protein>
    <recommendedName>
        <fullName evidence="3">beta-N-acetylhexosaminidase</fullName>
        <ecNumber evidence="3">3.2.1.52</ecNumber>
    </recommendedName>
</protein>
<accession>A0A4S3MA19</accession>